<name>A0A085LM81_9BILA</name>
<dbReference type="Proteomes" id="UP000030764">
    <property type="component" value="Unassembled WGS sequence"/>
</dbReference>
<evidence type="ECO:0000313" key="2">
    <source>
        <dbReference type="Proteomes" id="UP000030764"/>
    </source>
</evidence>
<reference evidence="1 2" key="1">
    <citation type="journal article" date="2014" name="Nat. Genet.">
        <title>Genome and transcriptome of the porcine whipworm Trichuris suis.</title>
        <authorList>
            <person name="Jex A.R."/>
            <person name="Nejsum P."/>
            <person name="Schwarz E.M."/>
            <person name="Hu L."/>
            <person name="Young N.D."/>
            <person name="Hall R.S."/>
            <person name="Korhonen P.K."/>
            <person name="Liao S."/>
            <person name="Thamsborg S."/>
            <person name="Xia J."/>
            <person name="Xu P."/>
            <person name="Wang S."/>
            <person name="Scheerlinck J.P."/>
            <person name="Hofmann A."/>
            <person name="Sternberg P.W."/>
            <person name="Wang J."/>
            <person name="Gasser R.B."/>
        </authorList>
    </citation>
    <scope>NUCLEOTIDE SEQUENCE [LARGE SCALE GENOMIC DNA]</scope>
    <source>
        <strain evidence="1">DCEP-RM93M</strain>
    </source>
</reference>
<evidence type="ECO:0000313" key="1">
    <source>
        <dbReference type="EMBL" id="KFD46077.1"/>
    </source>
</evidence>
<proteinExistence type="predicted"/>
<keyword evidence="2" id="KW-1185">Reference proteome</keyword>
<dbReference type="AlphaFoldDB" id="A0A085LM81"/>
<dbReference type="EMBL" id="KL363395">
    <property type="protein sequence ID" value="KFD46077.1"/>
    <property type="molecule type" value="Genomic_DNA"/>
</dbReference>
<gene>
    <name evidence="1" type="ORF">M513_13044</name>
</gene>
<sequence>MNSISLVENHGRRLERPVHYPHWCVWELVQSMSIVHVVFIHLMEQHLERMIMFDHKSLMSTP</sequence>
<protein>
    <submittedName>
        <fullName evidence="1">Uncharacterized protein</fullName>
    </submittedName>
</protein>
<organism evidence="1 2">
    <name type="scientific">Trichuris suis</name>
    <name type="common">pig whipworm</name>
    <dbReference type="NCBI Taxonomy" id="68888"/>
    <lineage>
        <taxon>Eukaryota</taxon>
        <taxon>Metazoa</taxon>
        <taxon>Ecdysozoa</taxon>
        <taxon>Nematoda</taxon>
        <taxon>Enoplea</taxon>
        <taxon>Dorylaimia</taxon>
        <taxon>Trichinellida</taxon>
        <taxon>Trichuridae</taxon>
        <taxon>Trichuris</taxon>
    </lineage>
</organism>
<accession>A0A085LM81</accession>